<accession>A0AAC9CX87</accession>
<feature type="chain" id="PRO_5042160058" description="Secretion system C-terminal sorting domain-containing protein" evidence="2">
    <location>
        <begin position="21"/>
        <end position="590"/>
    </location>
</feature>
<dbReference type="NCBIfam" id="TIGR04183">
    <property type="entry name" value="Por_Secre_tail"/>
    <property type="match status" value="1"/>
</dbReference>
<protein>
    <recommendedName>
        <fullName evidence="3">Secretion system C-terminal sorting domain-containing protein</fullName>
    </recommendedName>
</protein>
<evidence type="ECO:0000256" key="2">
    <source>
        <dbReference type="SAM" id="SignalP"/>
    </source>
</evidence>
<evidence type="ECO:0000313" key="5">
    <source>
        <dbReference type="Proteomes" id="UP000093276"/>
    </source>
</evidence>
<evidence type="ECO:0000313" key="4">
    <source>
        <dbReference type="EMBL" id="AOC93455.1"/>
    </source>
</evidence>
<feature type="domain" description="Secretion system C-terminal sorting" evidence="3">
    <location>
        <begin position="509"/>
        <end position="577"/>
    </location>
</feature>
<organism evidence="4 5">
    <name type="scientific">Flavobacterium anhuiense</name>
    <dbReference type="NCBI Taxonomy" id="459526"/>
    <lineage>
        <taxon>Bacteria</taxon>
        <taxon>Pseudomonadati</taxon>
        <taxon>Bacteroidota</taxon>
        <taxon>Flavobacteriia</taxon>
        <taxon>Flavobacteriales</taxon>
        <taxon>Flavobacteriaceae</taxon>
        <taxon>Flavobacterium</taxon>
    </lineage>
</organism>
<gene>
    <name evidence="4" type="ORF">BB050_00299</name>
</gene>
<evidence type="ECO:0000259" key="3">
    <source>
        <dbReference type="Pfam" id="PF18962"/>
    </source>
</evidence>
<dbReference type="AlphaFoldDB" id="A0AAC9CX87"/>
<dbReference type="RefSeq" id="WP_066032330.1">
    <property type="nucleotide sequence ID" value="NZ_CP016907.1"/>
</dbReference>
<dbReference type="KEGG" id="fjg:BB050_00299"/>
<evidence type="ECO:0000256" key="1">
    <source>
        <dbReference type="ARBA" id="ARBA00022729"/>
    </source>
</evidence>
<dbReference type="Pfam" id="PF18962">
    <property type="entry name" value="Por_Secre_tail"/>
    <property type="match status" value="1"/>
</dbReference>
<dbReference type="EMBL" id="CP016907">
    <property type="protein sequence ID" value="AOC93455.1"/>
    <property type="molecule type" value="Genomic_DNA"/>
</dbReference>
<reference evidence="4 5" key="1">
    <citation type="submission" date="2016-08" db="EMBL/GenBank/DDBJ databases">
        <title>Complete genome sequence of Flavobacterium johnsoniae strain GSE09, a volatile-producing biocontrol agent isolated from cucumber (Cucumis sativus).</title>
        <authorList>
            <person name="Jeong J.-J."/>
            <person name="Oh J.Y."/>
            <person name="Jim Y.J."/>
            <person name="Sang M.K."/>
            <person name="Kim K.D."/>
        </authorList>
    </citation>
    <scope>NUCLEOTIDE SEQUENCE [LARGE SCALE GENOMIC DNA]</scope>
    <source>
        <strain evidence="4 5">GSE09</strain>
    </source>
</reference>
<dbReference type="GeneID" id="32306193"/>
<sequence>MKKNYLFLIVTLMVNALMFAQTVTLTPTAVNNTNVNSGPIDLASLPNSTISLNVKVEIPSNVAVSDYGTLKIYYSNLSITNANVANGGDSGNLYFGGARTAIKSMVINLFWSDFLTSGGFIFAEYKSPAGTVYRSSNIAIIKNSTMNSGTTLNPPADAPNPTKIVNTLCCNQTVRLGEKPLPITGSQYLNPYEKEPYGINSRWTYYGNLIGLDNINKTLSLDYTTQLGTFSIQRSLGYMYGGEFPNKSNVVTITVIPSPLDSNIISLLDTPTDVNNYAELTMSNLKEINGSYSVINLNTLQNPSNVPKRSDTYVNIQTYEWEYATAEAPYSWITIPDENSRTLSSSKIPNLRTDKDNFLSIRRIAIYQNLRISSNSLKIVIRTIRNNNTICCDQKLKIISTQEIEKPTLLIGSTAISSKNTELFYQWQKRPINNRETVSNWSNIPGATSKDYLPAPLEYVTNPRGTSIQEYSYRRIAETNYYVGGEISYSNEVIISPSYERSPSSSITVYPNPATSIINIEDKDSVFSLSYSTVTITNIAGVTFNNSFSTISPNLLSADISSLIPGAYFINIQTTNNGRRVNLQFTFIKN</sequence>
<keyword evidence="1 2" id="KW-0732">Signal</keyword>
<dbReference type="InterPro" id="IPR026444">
    <property type="entry name" value="Secre_tail"/>
</dbReference>
<name>A0AAC9CX87_9FLAO</name>
<dbReference type="Proteomes" id="UP000093276">
    <property type="component" value="Chromosome"/>
</dbReference>
<feature type="signal peptide" evidence="2">
    <location>
        <begin position="1"/>
        <end position="20"/>
    </location>
</feature>
<proteinExistence type="predicted"/>